<protein>
    <submittedName>
        <fullName evidence="3">Insertion sequence IS5376 putative ATP-binding protein</fullName>
    </submittedName>
</protein>
<dbReference type="InterPro" id="IPR003593">
    <property type="entry name" value="AAA+_ATPase"/>
</dbReference>
<dbReference type="SMART" id="SM00382">
    <property type="entry name" value="AAA"/>
    <property type="match status" value="1"/>
</dbReference>
<dbReference type="RefSeq" id="WP_240672487.1">
    <property type="nucleotide sequence ID" value="NZ_CP034669.1"/>
</dbReference>
<dbReference type="InterPro" id="IPR027417">
    <property type="entry name" value="P-loop_NTPase"/>
</dbReference>
<dbReference type="CDD" id="cd00009">
    <property type="entry name" value="AAA"/>
    <property type="match status" value="1"/>
</dbReference>
<dbReference type="EMBL" id="CP034669">
    <property type="protein sequence ID" value="QAT87225.1"/>
    <property type="molecule type" value="Genomic_DNA"/>
</dbReference>
<dbReference type="PANTHER" id="PTHR30050:SF4">
    <property type="entry name" value="ATP-BINDING PROTEIN RV3427C IN INSERTION SEQUENCE-RELATED"/>
    <property type="match status" value="1"/>
</dbReference>
<dbReference type="GO" id="GO:0006260">
    <property type="term" value="P:DNA replication"/>
    <property type="evidence" value="ECO:0007669"/>
    <property type="project" value="TreeGrafter"/>
</dbReference>
<feature type="domain" description="AAA+ ATPase" evidence="2">
    <location>
        <begin position="7"/>
        <end position="142"/>
    </location>
</feature>
<dbReference type="SUPFAM" id="SSF52540">
    <property type="entry name" value="P-loop containing nucleoside triphosphate hydrolases"/>
    <property type="match status" value="1"/>
</dbReference>
<proteinExistence type="predicted"/>
<name>A0A410RZ31_CORCK</name>
<organism evidence="3 4">
    <name type="scientific">Corallococcus coralloides</name>
    <name type="common">Myxococcus coralloides</name>
    <dbReference type="NCBI Taxonomy" id="184914"/>
    <lineage>
        <taxon>Bacteria</taxon>
        <taxon>Pseudomonadati</taxon>
        <taxon>Myxococcota</taxon>
        <taxon>Myxococcia</taxon>
        <taxon>Myxococcales</taxon>
        <taxon>Cystobacterineae</taxon>
        <taxon>Myxococcaceae</taxon>
        <taxon>Corallococcus</taxon>
    </lineage>
</organism>
<keyword evidence="3" id="KW-0547">Nucleotide-binding</keyword>
<dbReference type="PANTHER" id="PTHR30050">
    <property type="entry name" value="CHROMOSOMAL REPLICATION INITIATOR PROTEIN DNAA"/>
    <property type="match status" value="1"/>
</dbReference>
<gene>
    <name evidence="3" type="ORF">EJ065_5692</name>
</gene>
<dbReference type="Gene3D" id="3.40.50.300">
    <property type="entry name" value="P-loop containing nucleotide triphosphate hydrolases"/>
    <property type="match status" value="1"/>
</dbReference>
<dbReference type="Pfam" id="PF01695">
    <property type="entry name" value="IstB_IS21"/>
    <property type="match status" value="1"/>
</dbReference>
<feature type="region of interest" description="Disordered" evidence="1">
    <location>
        <begin position="144"/>
        <end position="163"/>
    </location>
</feature>
<dbReference type="GO" id="GO:0005524">
    <property type="term" value="F:ATP binding"/>
    <property type="evidence" value="ECO:0007669"/>
    <property type="project" value="UniProtKB-KW"/>
</dbReference>
<evidence type="ECO:0000259" key="2">
    <source>
        <dbReference type="SMART" id="SM00382"/>
    </source>
</evidence>
<evidence type="ECO:0000313" key="4">
    <source>
        <dbReference type="Proteomes" id="UP000288758"/>
    </source>
</evidence>
<keyword evidence="3" id="KW-0067">ATP-binding</keyword>
<dbReference type="AlphaFoldDB" id="A0A410RZ31"/>
<accession>A0A410RZ31</accession>
<reference evidence="3 4" key="1">
    <citation type="submission" date="2018-12" db="EMBL/GenBank/DDBJ databases">
        <title>Complete Genome Sequence of the Corallopyronin A producing Myxobacterium Corallococcus coralloides B035.</title>
        <authorList>
            <person name="Bouhired S.M."/>
            <person name="Rupp O."/>
            <person name="Blom J."/>
            <person name="Schaeberle T.F."/>
            <person name="Kehraus S."/>
            <person name="Schiefer A."/>
            <person name="Pfarr K."/>
            <person name="Goesmann A."/>
            <person name="Hoerauf A."/>
            <person name="Koenig G.M."/>
        </authorList>
    </citation>
    <scope>NUCLEOTIDE SEQUENCE [LARGE SCALE GENOMIC DNA]</scope>
    <source>
        <strain evidence="3 4">B035</strain>
    </source>
</reference>
<dbReference type="Proteomes" id="UP000288758">
    <property type="component" value="Chromosome"/>
</dbReference>
<evidence type="ECO:0000256" key="1">
    <source>
        <dbReference type="SAM" id="MobiDB-lite"/>
    </source>
</evidence>
<sequence>MASDPFSYQTPKIVGPTGVGKSHLAQALGHRACRAGYSALYVGAHEMLMQLRAARGDGSYEKRLLRFTSPDLLLIDDLGLRGLTQDEPVDLYEVVRQRYERKSTVITSNRAIEEWPPLFGDPLMASAAMDRLLHHAHVLVIEGDSYRNPPPARRRKPSATEAR</sequence>
<dbReference type="InterPro" id="IPR002611">
    <property type="entry name" value="IstB_ATP-bd"/>
</dbReference>
<evidence type="ECO:0000313" key="3">
    <source>
        <dbReference type="EMBL" id="QAT87225.1"/>
    </source>
</evidence>